<feature type="region of interest" description="Disordered" evidence="1">
    <location>
        <begin position="31"/>
        <end position="51"/>
    </location>
</feature>
<organism evidence="3 4">
    <name type="scientific">Nocardioides cavernae</name>
    <dbReference type="NCBI Taxonomy" id="1921566"/>
    <lineage>
        <taxon>Bacteria</taxon>
        <taxon>Bacillati</taxon>
        <taxon>Actinomycetota</taxon>
        <taxon>Actinomycetes</taxon>
        <taxon>Propionibacteriales</taxon>
        <taxon>Nocardioidaceae</taxon>
        <taxon>Nocardioides</taxon>
    </lineage>
</organism>
<accession>A0ABR8N9A3</accession>
<comment type="caution">
    <text evidence="3">The sequence shown here is derived from an EMBL/GenBank/DDBJ whole genome shotgun (WGS) entry which is preliminary data.</text>
</comment>
<dbReference type="EMBL" id="JACXYZ010000001">
    <property type="protein sequence ID" value="MBD3923444.1"/>
    <property type="molecule type" value="Genomic_DNA"/>
</dbReference>
<feature type="signal peptide" evidence="2">
    <location>
        <begin position="1"/>
        <end position="19"/>
    </location>
</feature>
<name>A0ABR8N9A3_9ACTN</name>
<evidence type="ECO:0008006" key="5">
    <source>
        <dbReference type="Google" id="ProtNLM"/>
    </source>
</evidence>
<dbReference type="RefSeq" id="WP_191193313.1">
    <property type="nucleotide sequence ID" value="NZ_JACXYZ010000001.1"/>
</dbReference>
<dbReference type="Proteomes" id="UP000618818">
    <property type="component" value="Unassembled WGS sequence"/>
</dbReference>
<reference evidence="3 4" key="1">
    <citation type="submission" date="2020-09" db="EMBL/GenBank/DDBJ databases">
        <title>novel species in genus Nocardioides.</title>
        <authorList>
            <person name="Zhang G."/>
        </authorList>
    </citation>
    <scope>NUCLEOTIDE SEQUENCE [LARGE SCALE GENOMIC DNA]</scope>
    <source>
        <strain evidence="3 4">KCTC 39551</strain>
    </source>
</reference>
<keyword evidence="4" id="KW-1185">Reference proteome</keyword>
<gene>
    <name evidence="3" type="ORF">IEZ26_02325</name>
</gene>
<evidence type="ECO:0000256" key="1">
    <source>
        <dbReference type="SAM" id="MobiDB-lite"/>
    </source>
</evidence>
<feature type="chain" id="PRO_5045400632" description="Exo-alpha-sialidase" evidence="2">
    <location>
        <begin position="20"/>
        <end position="457"/>
    </location>
</feature>
<proteinExistence type="predicted"/>
<evidence type="ECO:0000313" key="3">
    <source>
        <dbReference type="EMBL" id="MBD3923444.1"/>
    </source>
</evidence>
<evidence type="ECO:0000313" key="4">
    <source>
        <dbReference type="Proteomes" id="UP000618818"/>
    </source>
</evidence>
<sequence length="457" mass="48251">MAALRVYLIGAFVAAMALAVVDVAQPDSRAEPQRHSVAEGPSVTTSQPTVVSLRKGSSLGTPAVVSDPVVGTVAVWPRGPTLEHRVMPVGGVWQPRAAFPRGRVRGQSDSVSVTSDGHGRITAAWVVRTGLGTSWLVTARRLPNGEWSTPKVMDEFVSRYEWNAISTPSLVMGGDGSTVLSWVVDLTDPSDEGSESSSRLHAAYRPPEGHWRPVHLPSIQDGGSVADVDDNGAAVLVTYKDRAQRLMRCDSATCVKGKRLPEDWPLGSGIVDAALSPDGTTTSVLLSKMVRQGGGSVIFAAHRENGAWSVPVRVSPPAQEDTYYDTPGHVMNDHTATILVGGRGACTCLLHVITRAEGEDYGAPLSIAEGGSLTPLGLWANDDGAAMAVWERYLDLEAASSVSYRSGDDGPWSVPTDLPPEAAGVVPVGTVHPGGGGMVLWYDGKRISAWSWPPSVS</sequence>
<keyword evidence="2" id="KW-0732">Signal</keyword>
<protein>
    <recommendedName>
        <fullName evidence="5">Exo-alpha-sialidase</fullName>
    </recommendedName>
</protein>
<evidence type="ECO:0000256" key="2">
    <source>
        <dbReference type="SAM" id="SignalP"/>
    </source>
</evidence>